<dbReference type="EMBL" id="JADYXP020000002">
    <property type="protein sequence ID" value="KAL0129456.1"/>
    <property type="molecule type" value="Genomic_DNA"/>
</dbReference>
<evidence type="ECO:0000313" key="1">
    <source>
        <dbReference type="EMBL" id="KAL0129456.1"/>
    </source>
</evidence>
<comment type="caution">
    <text evidence="1">The sequence shown here is derived from an EMBL/GenBank/DDBJ whole genome shotgun (WGS) entry which is preliminary data.</text>
</comment>
<dbReference type="AlphaFoldDB" id="A0AAW2GQC3"/>
<proteinExistence type="predicted"/>
<keyword evidence="2" id="KW-1185">Reference proteome</keyword>
<sequence length="101" mass="11983">MILGRGYLQLEHFQTIERETNFLFIAMTVFDIRIVIFKYDIQFYSTLKSFRKIKRVYESTRDEISCEISAERQDKACAASADVEHRCWRRTVTSIGALHRL</sequence>
<evidence type="ECO:0000313" key="2">
    <source>
        <dbReference type="Proteomes" id="UP001430953"/>
    </source>
</evidence>
<reference evidence="1 2" key="1">
    <citation type="submission" date="2023-03" db="EMBL/GenBank/DDBJ databases">
        <title>High recombination rates correlate with genetic variation in Cardiocondyla obscurior ants.</title>
        <authorList>
            <person name="Errbii M."/>
        </authorList>
    </citation>
    <scope>NUCLEOTIDE SEQUENCE [LARGE SCALE GENOMIC DNA]</scope>
    <source>
        <strain evidence="1">Alpha-2009</strain>
        <tissue evidence="1">Whole body</tissue>
    </source>
</reference>
<accession>A0AAW2GQC3</accession>
<dbReference type="Proteomes" id="UP001430953">
    <property type="component" value="Unassembled WGS sequence"/>
</dbReference>
<gene>
    <name evidence="1" type="ORF">PUN28_001619</name>
</gene>
<organism evidence="1 2">
    <name type="scientific">Cardiocondyla obscurior</name>
    <dbReference type="NCBI Taxonomy" id="286306"/>
    <lineage>
        <taxon>Eukaryota</taxon>
        <taxon>Metazoa</taxon>
        <taxon>Ecdysozoa</taxon>
        <taxon>Arthropoda</taxon>
        <taxon>Hexapoda</taxon>
        <taxon>Insecta</taxon>
        <taxon>Pterygota</taxon>
        <taxon>Neoptera</taxon>
        <taxon>Endopterygota</taxon>
        <taxon>Hymenoptera</taxon>
        <taxon>Apocrita</taxon>
        <taxon>Aculeata</taxon>
        <taxon>Formicoidea</taxon>
        <taxon>Formicidae</taxon>
        <taxon>Myrmicinae</taxon>
        <taxon>Cardiocondyla</taxon>
    </lineage>
</organism>
<protein>
    <submittedName>
        <fullName evidence="1">Uncharacterized protein</fullName>
    </submittedName>
</protein>
<name>A0AAW2GQC3_9HYME</name>